<feature type="compositionally biased region" description="Low complexity" evidence="1">
    <location>
        <begin position="118"/>
        <end position="130"/>
    </location>
</feature>
<sequence length="130" mass="14454">MNMKHTIRSGEKCFRIPIYVDDNAVDVRVHDLPPGMPNNEIADGMVQYGEVLTITDDVWKNFFPGIPNGVRVLRMKLSKPVPSYVSIKGQLSLATHAGQTPTCRRCGQKSHPEKTSDDSYCTSCNNNNST</sequence>
<evidence type="ECO:0000313" key="2">
    <source>
        <dbReference type="EMBL" id="CAG6444334.1"/>
    </source>
</evidence>
<reference evidence="2" key="1">
    <citation type="submission" date="2021-05" db="EMBL/GenBank/DDBJ databases">
        <authorList>
            <person name="Alioto T."/>
            <person name="Alioto T."/>
            <person name="Gomez Garrido J."/>
        </authorList>
    </citation>
    <scope>NUCLEOTIDE SEQUENCE</scope>
</reference>
<protein>
    <submittedName>
        <fullName evidence="2">(northern house mosquito) hypothetical protein</fullName>
    </submittedName>
</protein>
<dbReference type="AlphaFoldDB" id="A0A8D7ZV69"/>
<evidence type="ECO:0000256" key="1">
    <source>
        <dbReference type="SAM" id="MobiDB-lite"/>
    </source>
</evidence>
<accession>A0A8D7ZV69</accession>
<proteinExistence type="predicted"/>
<dbReference type="EMBL" id="HBUE01002663">
    <property type="protein sequence ID" value="CAG6444334.1"/>
    <property type="molecule type" value="Transcribed_RNA"/>
</dbReference>
<organism evidence="2">
    <name type="scientific">Culex pipiens</name>
    <name type="common">House mosquito</name>
    <dbReference type="NCBI Taxonomy" id="7175"/>
    <lineage>
        <taxon>Eukaryota</taxon>
        <taxon>Metazoa</taxon>
        <taxon>Ecdysozoa</taxon>
        <taxon>Arthropoda</taxon>
        <taxon>Hexapoda</taxon>
        <taxon>Insecta</taxon>
        <taxon>Pterygota</taxon>
        <taxon>Neoptera</taxon>
        <taxon>Endopterygota</taxon>
        <taxon>Diptera</taxon>
        <taxon>Nematocera</taxon>
        <taxon>Culicoidea</taxon>
        <taxon>Culicidae</taxon>
        <taxon>Culicinae</taxon>
        <taxon>Culicini</taxon>
        <taxon>Culex</taxon>
        <taxon>Culex</taxon>
    </lineage>
</organism>
<name>A0A8D7ZV69_CULPI</name>
<feature type="region of interest" description="Disordered" evidence="1">
    <location>
        <begin position="100"/>
        <end position="130"/>
    </location>
</feature>